<proteinExistence type="predicted"/>
<accession>A0A9P4NWQ8</accession>
<feature type="compositionally biased region" description="Acidic residues" evidence="1">
    <location>
        <begin position="623"/>
        <end position="635"/>
    </location>
</feature>
<feature type="region of interest" description="Disordered" evidence="1">
    <location>
        <begin position="1"/>
        <end position="58"/>
    </location>
</feature>
<feature type="compositionally biased region" description="Low complexity" evidence="1">
    <location>
        <begin position="439"/>
        <end position="450"/>
    </location>
</feature>
<sequence>MPGAFDSYTTTPKSTTRGPLGIFNSITQRMPKTPKDRTSIKPTGVEMHPHTKTTDSPYDESRWLGFFNVNSPSANTKIAAETVTTVPPTPVKATPTPAKTIPIPIKAVVAPAPAPAPVQPVGPASPSPEFEFTFRRAPSLELSDEAKKLMAETREQSEKIRAKLVLEALPSVPEDDPSEGVAGRVFAKPKGKAGRYSDVHMSEFKKMDSIANHPSAWRADPNRTQASTANLQRSPSKHNLAKTAPPPGSLKRSPSKAELDSPRTSMLKRSPSKAELDSPRTSMLKRSPSKIGLFSSALKRSPSKAQVDKQEDNPFMSKMPRKSVAPRQFDDTSPTGPSAKRVKRDLGDDAGTARPVSRDGDSQLPLPRTPSVTGVQRLYVPGSQPLPRMMTPTKASLARTQSVKNLRAVQSMIPGIVRSKSTKDLFQSHAQTPPRKTIAPPTHAASPSPTKVADFVDDSPVKAPELAGTPTSSPMSTPPIKSILRTPHRRYTVDPKKIAAGTHMATPPDGRRGTGGARTPATIHKHVNFTSSTKESEQKITRAMSVDHVQTVSYPQLPGVETPDRRTTEGPGAFTFRSNNRMSFDPIPASSTIRAVRSSDVGLPNYSQPGSPQKRKMDNLGEIAEEDKENDSQDEGDVRGAKKARKDVKPAPAVRPTPKKSKLPTRNTPGKRSGGLSFSRLAMLAMPKRR</sequence>
<dbReference type="Proteomes" id="UP000800235">
    <property type="component" value="Unassembled WGS sequence"/>
</dbReference>
<feature type="region of interest" description="Disordered" evidence="1">
    <location>
        <begin position="500"/>
        <end position="521"/>
    </location>
</feature>
<dbReference type="OrthoDB" id="5204833at2759"/>
<dbReference type="AlphaFoldDB" id="A0A9P4NWQ8"/>
<feature type="compositionally biased region" description="Polar residues" evidence="1">
    <location>
        <begin position="222"/>
        <end position="234"/>
    </location>
</feature>
<protein>
    <submittedName>
        <fullName evidence="2">Uncharacterized protein</fullName>
    </submittedName>
</protein>
<evidence type="ECO:0000256" key="1">
    <source>
        <dbReference type="SAM" id="MobiDB-lite"/>
    </source>
</evidence>
<dbReference type="EMBL" id="MU007022">
    <property type="protein sequence ID" value="KAF2433092.1"/>
    <property type="molecule type" value="Genomic_DNA"/>
</dbReference>
<comment type="caution">
    <text evidence="2">The sequence shown here is derived from an EMBL/GenBank/DDBJ whole genome shotgun (WGS) entry which is preliminary data.</text>
</comment>
<reference evidence="2" key="1">
    <citation type="journal article" date="2020" name="Stud. Mycol.">
        <title>101 Dothideomycetes genomes: a test case for predicting lifestyles and emergence of pathogens.</title>
        <authorList>
            <person name="Haridas S."/>
            <person name="Albert R."/>
            <person name="Binder M."/>
            <person name="Bloem J."/>
            <person name="Labutti K."/>
            <person name="Salamov A."/>
            <person name="Andreopoulos B."/>
            <person name="Baker S."/>
            <person name="Barry K."/>
            <person name="Bills G."/>
            <person name="Bluhm B."/>
            <person name="Cannon C."/>
            <person name="Castanera R."/>
            <person name="Culley D."/>
            <person name="Daum C."/>
            <person name="Ezra D."/>
            <person name="Gonzalez J."/>
            <person name="Henrissat B."/>
            <person name="Kuo A."/>
            <person name="Liang C."/>
            <person name="Lipzen A."/>
            <person name="Lutzoni F."/>
            <person name="Magnuson J."/>
            <person name="Mondo S."/>
            <person name="Nolan M."/>
            <person name="Ohm R."/>
            <person name="Pangilinan J."/>
            <person name="Park H.-J."/>
            <person name="Ramirez L."/>
            <person name="Alfaro M."/>
            <person name="Sun H."/>
            <person name="Tritt A."/>
            <person name="Yoshinaga Y."/>
            <person name="Zwiers L.-H."/>
            <person name="Turgeon B."/>
            <person name="Goodwin S."/>
            <person name="Spatafora J."/>
            <person name="Crous P."/>
            <person name="Grigoriev I."/>
        </authorList>
    </citation>
    <scope>NUCLEOTIDE SEQUENCE</scope>
    <source>
        <strain evidence="2">CBS 130266</strain>
    </source>
</reference>
<feature type="compositionally biased region" description="Polar residues" evidence="1">
    <location>
        <begin position="7"/>
        <end position="17"/>
    </location>
</feature>
<feature type="region of interest" description="Disordered" evidence="1">
    <location>
        <begin position="214"/>
        <end position="396"/>
    </location>
</feature>
<feature type="region of interest" description="Disordered" evidence="1">
    <location>
        <begin position="555"/>
        <end position="690"/>
    </location>
</feature>
<feature type="region of interest" description="Disordered" evidence="1">
    <location>
        <begin position="171"/>
        <end position="196"/>
    </location>
</feature>
<feature type="compositionally biased region" description="Low complexity" evidence="1">
    <location>
        <begin position="469"/>
        <end position="479"/>
    </location>
</feature>
<organism evidence="2 3">
    <name type="scientific">Tothia fuscella</name>
    <dbReference type="NCBI Taxonomy" id="1048955"/>
    <lineage>
        <taxon>Eukaryota</taxon>
        <taxon>Fungi</taxon>
        <taxon>Dikarya</taxon>
        <taxon>Ascomycota</taxon>
        <taxon>Pezizomycotina</taxon>
        <taxon>Dothideomycetes</taxon>
        <taxon>Pleosporomycetidae</taxon>
        <taxon>Venturiales</taxon>
        <taxon>Cylindrosympodiaceae</taxon>
        <taxon>Tothia</taxon>
    </lineage>
</organism>
<name>A0A9P4NWQ8_9PEZI</name>
<evidence type="ECO:0000313" key="3">
    <source>
        <dbReference type="Proteomes" id="UP000800235"/>
    </source>
</evidence>
<evidence type="ECO:0000313" key="2">
    <source>
        <dbReference type="EMBL" id="KAF2433092.1"/>
    </source>
</evidence>
<gene>
    <name evidence="2" type="ORF">EJ08DRAFT_647494</name>
</gene>
<keyword evidence="3" id="KW-1185">Reference proteome</keyword>
<feature type="region of interest" description="Disordered" evidence="1">
    <location>
        <begin position="414"/>
        <end position="484"/>
    </location>
</feature>